<reference evidence="3 4" key="1">
    <citation type="submission" date="2019-07" db="EMBL/GenBank/DDBJ databases">
        <title>Rhodococcus cavernicolus sp. nov., isolated from a cave.</title>
        <authorList>
            <person name="Lee S.D."/>
        </authorList>
    </citation>
    <scope>NUCLEOTIDE SEQUENCE [LARGE SCALE GENOMIC DNA]</scope>
    <source>
        <strain evidence="3 4">C1-24</strain>
    </source>
</reference>
<gene>
    <name evidence="3" type="ORF">FOY51_09435</name>
</gene>
<dbReference type="PANTHER" id="PTHR21240:SF28">
    <property type="entry name" value="ISO-OROTATE DECARBOXYLASE (EUROFUNG)"/>
    <property type="match status" value="1"/>
</dbReference>
<keyword evidence="1" id="KW-0456">Lyase</keyword>
<dbReference type="AlphaFoldDB" id="A0A5A7SC53"/>
<keyword evidence="4" id="KW-1185">Reference proteome</keyword>
<evidence type="ECO:0000259" key="2">
    <source>
        <dbReference type="Pfam" id="PF04909"/>
    </source>
</evidence>
<dbReference type="RefSeq" id="WP_149430053.1">
    <property type="nucleotide sequence ID" value="NZ_VLNY01000003.1"/>
</dbReference>
<dbReference type="GO" id="GO:0019748">
    <property type="term" value="P:secondary metabolic process"/>
    <property type="evidence" value="ECO:0007669"/>
    <property type="project" value="TreeGrafter"/>
</dbReference>
<evidence type="ECO:0000313" key="4">
    <source>
        <dbReference type="Proteomes" id="UP000322244"/>
    </source>
</evidence>
<dbReference type="OrthoDB" id="5172791at2"/>
<sequence>MDEDAWVTEFWTKLGLPGLIDVHTHFMPDRVMHKVWEYFDSAGPLTGREWPIEYRADEQTRLDTLRGFGVRAFTSLVYPHKADMAAWLNEWTADFAERTPDCLHTGTFFPEPHAASYVEYAIERGTKVFKSHVQVGDYHPNDPLLHPVWKLLEDSAIPTVIHCGSAPAPGAFTGPEAMRDVLERHPRLNLIVAHMGMPDYSSFLDLVEEYPGVHLDTTLAFTDFSEETDPFPVHELPRLQALGDRILWGSDFPNIPFTYAEALAALTRLDLGDDWLRAVVYGNAARMFSIGH</sequence>
<dbReference type="GO" id="GO:0016787">
    <property type="term" value="F:hydrolase activity"/>
    <property type="evidence" value="ECO:0007669"/>
    <property type="project" value="UniProtKB-KW"/>
</dbReference>
<dbReference type="PANTHER" id="PTHR21240">
    <property type="entry name" value="2-AMINO-3-CARBOXYLMUCONATE-6-SEMIALDEHYDE DECARBOXYLASE"/>
    <property type="match status" value="1"/>
</dbReference>
<evidence type="ECO:0000256" key="1">
    <source>
        <dbReference type="ARBA" id="ARBA00023239"/>
    </source>
</evidence>
<protein>
    <submittedName>
        <fullName evidence="3">Amidohydrolase</fullName>
    </submittedName>
</protein>
<dbReference type="SUPFAM" id="SSF51556">
    <property type="entry name" value="Metallo-dependent hydrolases"/>
    <property type="match status" value="1"/>
</dbReference>
<dbReference type="Proteomes" id="UP000322244">
    <property type="component" value="Unassembled WGS sequence"/>
</dbReference>
<evidence type="ECO:0000313" key="3">
    <source>
        <dbReference type="EMBL" id="KAA0023708.1"/>
    </source>
</evidence>
<dbReference type="InterPro" id="IPR006680">
    <property type="entry name" value="Amidohydro-rel"/>
</dbReference>
<dbReference type="Gene3D" id="3.20.20.140">
    <property type="entry name" value="Metal-dependent hydrolases"/>
    <property type="match status" value="1"/>
</dbReference>
<feature type="domain" description="Amidohydrolase-related" evidence="2">
    <location>
        <begin position="20"/>
        <end position="289"/>
    </location>
</feature>
<proteinExistence type="predicted"/>
<dbReference type="InterPro" id="IPR032466">
    <property type="entry name" value="Metal_Hydrolase"/>
</dbReference>
<dbReference type="GO" id="GO:0016831">
    <property type="term" value="F:carboxy-lyase activity"/>
    <property type="evidence" value="ECO:0007669"/>
    <property type="project" value="InterPro"/>
</dbReference>
<organism evidence="3 4">
    <name type="scientific">Antrihabitans cavernicola</name>
    <dbReference type="NCBI Taxonomy" id="2495913"/>
    <lineage>
        <taxon>Bacteria</taxon>
        <taxon>Bacillati</taxon>
        <taxon>Actinomycetota</taxon>
        <taxon>Actinomycetes</taxon>
        <taxon>Mycobacteriales</taxon>
        <taxon>Nocardiaceae</taxon>
        <taxon>Antrihabitans</taxon>
    </lineage>
</organism>
<dbReference type="InterPro" id="IPR032465">
    <property type="entry name" value="ACMSD"/>
</dbReference>
<dbReference type="CDD" id="cd01292">
    <property type="entry name" value="metallo-dependent_hydrolases"/>
    <property type="match status" value="1"/>
</dbReference>
<name>A0A5A7SC53_9NOCA</name>
<dbReference type="Pfam" id="PF04909">
    <property type="entry name" value="Amidohydro_2"/>
    <property type="match status" value="1"/>
</dbReference>
<dbReference type="EMBL" id="VLNY01000003">
    <property type="protein sequence ID" value="KAA0023708.1"/>
    <property type="molecule type" value="Genomic_DNA"/>
</dbReference>
<keyword evidence="3" id="KW-0378">Hydrolase</keyword>
<accession>A0A5A7SC53</accession>
<comment type="caution">
    <text evidence="3">The sequence shown here is derived from an EMBL/GenBank/DDBJ whole genome shotgun (WGS) entry which is preliminary data.</text>
</comment>
<dbReference type="GO" id="GO:0005737">
    <property type="term" value="C:cytoplasm"/>
    <property type="evidence" value="ECO:0007669"/>
    <property type="project" value="TreeGrafter"/>
</dbReference>